<evidence type="ECO:0000313" key="2">
    <source>
        <dbReference type="Proteomes" id="UP001152795"/>
    </source>
</evidence>
<dbReference type="EMBL" id="CACRXK020001911">
    <property type="protein sequence ID" value="CAB3991754.1"/>
    <property type="molecule type" value="Genomic_DNA"/>
</dbReference>
<reference evidence="1" key="1">
    <citation type="submission" date="2020-04" db="EMBL/GenBank/DDBJ databases">
        <authorList>
            <person name="Alioto T."/>
            <person name="Alioto T."/>
            <person name="Gomez Garrido J."/>
        </authorList>
    </citation>
    <scope>NUCLEOTIDE SEQUENCE</scope>
    <source>
        <strain evidence="1">A484AB</strain>
    </source>
</reference>
<gene>
    <name evidence="1" type="ORF">PACLA_8A016980</name>
</gene>
<keyword evidence="2" id="KW-1185">Reference proteome</keyword>
<accession>A0A7D9DQV2</accession>
<dbReference type="Proteomes" id="UP001152795">
    <property type="component" value="Unassembled WGS sequence"/>
</dbReference>
<sequence>MSRLNQLERQVADGITKQEACEALMGLHALTGRDTVSAFPSKGKLQPMQMLIKNHIYVKTMKDIGKEWSVNDDTFSATEEFVCHLYGRKGTSVDSLRYELCYAKGGKVTPEALPPCQSSLWLHVSRANYIRLLSGGELQKRVLISLLRMSMAGMQALPF</sequence>
<evidence type="ECO:0000313" key="1">
    <source>
        <dbReference type="EMBL" id="CAB3991754.1"/>
    </source>
</evidence>
<comment type="caution">
    <text evidence="1">The sequence shown here is derived from an EMBL/GenBank/DDBJ whole genome shotgun (WGS) entry which is preliminary data.</text>
</comment>
<name>A0A7D9DQV2_PARCT</name>
<dbReference type="AlphaFoldDB" id="A0A7D9DQV2"/>
<protein>
    <submittedName>
        <fullName evidence="1">Uncharacterized protein</fullName>
    </submittedName>
</protein>
<proteinExistence type="predicted"/>
<dbReference type="OrthoDB" id="8195485at2759"/>
<organism evidence="1 2">
    <name type="scientific">Paramuricea clavata</name>
    <name type="common">Red gorgonian</name>
    <name type="synonym">Violescent sea-whip</name>
    <dbReference type="NCBI Taxonomy" id="317549"/>
    <lineage>
        <taxon>Eukaryota</taxon>
        <taxon>Metazoa</taxon>
        <taxon>Cnidaria</taxon>
        <taxon>Anthozoa</taxon>
        <taxon>Octocorallia</taxon>
        <taxon>Malacalcyonacea</taxon>
        <taxon>Plexauridae</taxon>
        <taxon>Paramuricea</taxon>
    </lineage>
</organism>